<reference evidence="3" key="1">
    <citation type="submission" date="2025-08" db="UniProtKB">
        <authorList>
            <consortium name="RefSeq"/>
        </authorList>
    </citation>
    <scope>IDENTIFICATION</scope>
    <source>
        <tissue evidence="3">Blood</tissue>
    </source>
</reference>
<evidence type="ECO:0000313" key="3">
    <source>
        <dbReference type="RefSeq" id="XP_070656853.1"/>
    </source>
</evidence>
<gene>
    <name evidence="3" type="primary">LOC139186442</name>
</gene>
<feature type="region of interest" description="Disordered" evidence="1">
    <location>
        <begin position="188"/>
        <end position="239"/>
    </location>
</feature>
<dbReference type="GeneID" id="139186442"/>
<proteinExistence type="predicted"/>
<protein>
    <submittedName>
        <fullName evidence="3">Uncharacterized protein</fullName>
    </submittedName>
</protein>
<accession>A0ABM4T9X8</accession>
<evidence type="ECO:0000313" key="2">
    <source>
        <dbReference type="Proteomes" id="UP001652663"/>
    </source>
</evidence>
<sequence>MLMPALKWAASDDLRRVCLQVWVTVPRGQALSSSCSHQLPALGVGPLLFCSCALLRGDFGEDSRKQRCPQPASRWALGAGHRCASRFFQITSGFAGTLRYPESARTLERGPTQAPPTPTQQPSQNALSQRPDVPGFLAVPQAGRRCLLSVGFTPGRGGPTSPQALSRVTGEVKDRLLRSSTRTLRMPEEAAAWSSCPAYRQSPSLAAHGNNGKSQQRATGQAEEADHTDRTTHSSQSTR</sequence>
<keyword evidence="2" id="KW-1185">Reference proteome</keyword>
<organism evidence="2 3">
    <name type="scientific">Bos indicus</name>
    <name type="common">Zebu</name>
    <dbReference type="NCBI Taxonomy" id="9915"/>
    <lineage>
        <taxon>Eukaryota</taxon>
        <taxon>Metazoa</taxon>
        <taxon>Chordata</taxon>
        <taxon>Craniata</taxon>
        <taxon>Vertebrata</taxon>
        <taxon>Euteleostomi</taxon>
        <taxon>Mammalia</taxon>
        <taxon>Eutheria</taxon>
        <taxon>Laurasiatheria</taxon>
        <taxon>Artiodactyla</taxon>
        <taxon>Ruminantia</taxon>
        <taxon>Pecora</taxon>
        <taxon>Bovidae</taxon>
        <taxon>Bovinae</taxon>
        <taxon>Bos</taxon>
    </lineage>
</organism>
<feature type="region of interest" description="Disordered" evidence="1">
    <location>
        <begin position="150"/>
        <end position="169"/>
    </location>
</feature>
<evidence type="ECO:0000256" key="1">
    <source>
        <dbReference type="SAM" id="MobiDB-lite"/>
    </source>
</evidence>
<feature type="region of interest" description="Disordered" evidence="1">
    <location>
        <begin position="106"/>
        <end position="135"/>
    </location>
</feature>
<name>A0ABM4T9X8_BOSIN</name>
<dbReference type="RefSeq" id="XP_070656853.1">
    <property type="nucleotide sequence ID" value="XM_070800752.1"/>
</dbReference>
<dbReference type="Proteomes" id="UP001652663">
    <property type="component" value="Chromosome 13"/>
</dbReference>